<dbReference type="InterPro" id="IPR003594">
    <property type="entry name" value="HATPase_dom"/>
</dbReference>
<evidence type="ECO:0000256" key="2">
    <source>
        <dbReference type="ARBA" id="ARBA00004651"/>
    </source>
</evidence>
<gene>
    <name evidence="11" type="ORF">ACFOD9_14730</name>
</gene>
<feature type="transmembrane region" description="Helical" evidence="9">
    <location>
        <begin position="369"/>
        <end position="390"/>
    </location>
</feature>
<evidence type="ECO:0000256" key="9">
    <source>
        <dbReference type="SAM" id="Phobius"/>
    </source>
</evidence>
<protein>
    <recommendedName>
        <fullName evidence="3">histidine kinase</fullName>
        <ecNumber evidence="3">2.7.13.3</ecNumber>
    </recommendedName>
</protein>
<dbReference type="SUPFAM" id="SSF55874">
    <property type="entry name" value="ATPase domain of HSP90 chaperone/DNA topoisomerase II/histidine kinase"/>
    <property type="match status" value="1"/>
</dbReference>
<dbReference type="Pfam" id="PF00512">
    <property type="entry name" value="HisKA"/>
    <property type="match status" value="1"/>
</dbReference>
<dbReference type="Gene3D" id="3.30.565.10">
    <property type="entry name" value="Histidine kinase-like ATPase, C-terminal domain"/>
    <property type="match status" value="1"/>
</dbReference>
<dbReference type="SMART" id="SM00388">
    <property type="entry name" value="HisKA"/>
    <property type="match status" value="1"/>
</dbReference>
<reference evidence="12" key="1">
    <citation type="journal article" date="2019" name="Int. J. Syst. Evol. Microbiol.">
        <title>The Global Catalogue of Microorganisms (GCM) 10K type strain sequencing project: providing services to taxonomists for standard genome sequencing and annotation.</title>
        <authorList>
            <consortium name="The Broad Institute Genomics Platform"/>
            <consortium name="The Broad Institute Genome Sequencing Center for Infectious Disease"/>
            <person name="Wu L."/>
            <person name="Ma J."/>
        </authorList>
    </citation>
    <scope>NUCLEOTIDE SEQUENCE [LARGE SCALE GENOMIC DNA]</scope>
    <source>
        <strain evidence="12">KCTC 42984</strain>
    </source>
</reference>
<dbReference type="EMBL" id="JBHRTQ010000015">
    <property type="protein sequence ID" value="MFC3175512.1"/>
    <property type="molecule type" value="Genomic_DNA"/>
</dbReference>
<evidence type="ECO:0000256" key="4">
    <source>
        <dbReference type="ARBA" id="ARBA00022475"/>
    </source>
</evidence>
<evidence type="ECO:0000256" key="3">
    <source>
        <dbReference type="ARBA" id="ARBA00012438"/>
    </source>
</evidence>
<proteinExistence type="predicted"/>
<dbReference type="SMART" id="SM00387">
    <property type="entry name" value="HATPase_c"/>
    <property type="match status" value="1"/>
</dbReference>
<dbReference type="Pfam" id="PF02518">
    <property type="entry name" value="HATPase_c"/>
    <property type="match status" value="1"/>
</dbReference>
<dbReference type="RefSeq" id="WP_379510888.1">
    <property type="nucleotide sequence ID" value="NZ_JBHRTQ010000015.1"/>
</dbReference>
<dbReference type="GO" id="GO:0005524">
    <property type="term" value="F:ATP binding"/>
    <property type="evidence" value="ECO:0007669"/>
    <property type="project" value="UniProtKB-KW"/>
</dbReference>
<comment type="catalytic activity">
    <reaction evidence="1">
        <text>ATP + protein L-histidine = ADP + protein N-phospho-L-histidine.</text>
        <dbReference type="EC" id="2.7.13.3"/>
    </reaction>
</comment>
<evidence type="ECO:0000256" key="6">
    <source>
        <dbReference type="ARBA" id="ARBA00022679"/>
    </source>
</evidence>
<comment type="caution">
    <text evidence="11">The sequence shown here is derived from an EMBL/GenBank/DDBJ whole genome shotgun (WGS) entry which is preliminary data.</text>
</comment>
<dbReference type="PANTHER" id="PTHR44936">
    <property type="entry name" value="SENSOR PROTEIN CREC"/>
    <property type="match status" value="1"/>
</dbReference>
<dbReference type="EC" id="2.7.13.3" evidence="3"/>
<keyword evidence="4" id="KW-1003">Cell membrane</keyword>
<evidence type="ECO:0000256" key="5">
    <source>
        <dbReference type="ARBA" id="ARBA00022553"/>
    </source>
</evidence>
<dbReference type="InterPro" id="IPR036097">
    <property type="entry name" value="HisK_dim/P_sf"/>
</dbReference>
<sequence length="695" mass="74855">MWLSYLRAAIIPLLVVEIGFLAIYWASSAITYRENIATIGAVSRGFLGEVARQQAGALDKELAGYAAKTVLLAAQTRRALDGGFTPSAAERARHRFDADGAIYSTRDIGSAASFYSAKTRPSRADLAAMLRLGALDPLMIDIHRSTPGVMSVYFNSSRSYNRIYPYIDAGGQYPHDMDIPSYNFYYLADARHDPQRKAVWTEAYVDPAGHGWMISSIAPVWQGAGRGERLAGVVGLDIGLGAIIDRLKRMNLPWMAYAVLVDREGRIIALPPEGEKDFNIRELTSHQYEQAIRQDSFKPDAFDLNRRADTRPLAEAMRRADAGEAELRFDGLHYASFATVPGTGWRLVVIAPAKVINAPIDSLLGRLKLVGLAMFAALLLFYFGFFLFLYRRARGVSAELSGPLAEISGIMGRIGQGAHRQHFAGADVAELDGLGRDLVAMGNRLGDAHERIVAQEQGLREANQRQQQAADQNARLVQIMSHELRTPLALIDSGAQIIERKAESLGPDDLRRRSDRLRGAVRRIAELIDKLVTSLTPADPQGAAALPAPLPVDLAMAVETASAGLDRTRIAAGRTEAVTALADPEAVVGAIRAALDNALRYSGAGGTARVDIRREGGSAVIAITDSGPGLGEAELAQAGQLFFRGDNAAGSVGAGVSLHLARRRLEESGGRLELERGDPAGLVVRIVLPLAGEGA</sequence>
<evidence type="ECO:0000256" key="7">
    <source>
        <dbReference type="ARBA" id="ARBA00022777"/>
    </source>
</evidence>
<dbReference type="Gene3D" id="1.10.287.130">
    <property type="match status" value="1"/>
</dbReference>
<feature type="domain" description="Histidine kinase" evidence="10">
    <location>
        <begin position="479"/>
        <end position="692"/>
    </location>
</feature>
<evidence type="ECO:0000313" key="12">
    <source>
        <dbReference type="Proteomes" id="UP001595604"/>
    </source>
</evidence>
<dbReference type="PROSITE" id="PS50109">
    <property type="entry name" value="HIS_KIN"/>
    <property type="match status" value="1"/>
</dbReference>
<dbReference type="InterPro" id="IPR050980">
    <property type="entry name" value="2C_sensor_his_kinase"/>
</dbReference>
<evidence type="ECO:0000256" key="1">
    <source>
        <dbReference type="ARBA" id="ARBA00000085"/>
    </source>
</evidence>
<evidence type="ECO:0000313" key="11">
    <source>
        <dbReference type="EMBL" id="MFC3175512.1"/>
    </source>
</evidence>
<keyword evidence="12" id="KW-1185">Reference proteome</keyword>
<dbReference type="PANTHER" id="PTHR44936:SF9">
    <property type="entry name" value="SENSOR PROTEIN CREC"/>
    <property type="match status" value="1"/>
</dbReference>
<dbReference type="InterPro" id="IPR003661">
    <property type="entry name" value="HisK_dim/P_dom"/>
</dbReference>
<dbReference type="InterPro" id="IPR005467">
    <property type="entry name" value="His_kinase_dom"/>
</dbReference>
<dbReference type="CDD" id="cd00075">
    <property type="entry name" value="HATPase"/>
    <property type="match status" value="1"/>
</dbReference>
<dbReference type="Gene3D" id="3.30.450.20">
    <property type="entry name" value="PAS domain"/>
    <property type="match status" value="1"/>
</dbReference>
<keyword evidence="9" id="KW-0472">Membrane</keyword>
<keyword evidence="6" id="KW-0808">Transferase</keyword>
<name>A0ABV7IZ46_9SPHN</name>
<keyword evidence="7" id="KW-0418">Kinase</keyword>
<dbReference type="SUPFAM" id="SSF47384">
    <property type="entry name" value="Homodimeric domain of signal transducing histidine kinase"/>
    <property type="match status" value="1"/>
</dbReference>
<comment type="subcellular location">
    <subcellularLocation>
        <location evidence="2">Cell membrane</location>
        <topology evidence="2">Multi-pass membrane protein</topology>
    </subcellularLocation>
</comment>
<keyword evidence="11" id="KW-0067">ATP-binding</keyword>
<dbReference type="InterPro" id="IPR036890">
    <property type="entry name" value="HATPase_C_sf"/>
</dbReference>
<dbReference type="Proteomes" id="UP001595604">
    <property type="component" value="Unassembled WGS sequence"/>
</dbReference>
<accession>A0ABV7IZ46</accession>
<feature type="transmembrane region" description="Helical" evidence="9">
    <location>
        <begin position="6"/>
        <end position="26"/>
    </location>
</feature>
<evidence type="ECO:0000256" key="8">
    <source>
        <dbReference type="ARBA" id="ARBA00023012"/>
    </source>
</evidence>
<dbReference type="CDD" id="cd00082">
    <property type="entry name" value="HisKA"/>
    <property type="match status" value="1"/>
</dbReference>
<keyword evidence="8" id="KW-0902">Two-component regulatory system</keyword>
<keyword evidence="9" id="KW-1133">Transmembrane helix</keyword>
<keyword evidence="11" id="KW-0547">Nucleotide-binding</keyword>
<organism evidence="11 12">
    <name type="scientific">Novosphingobium bradum</name>
    <dbReference type="NCBI Taxonomy" id="1737444"/>
    <lineage>
        <taxon>Bacteria</taxon>
        <taxon>Pseudomonadati</taxon>
        <taxon>Pseudomonadota</taxon>
        <taxon>Alphaproteobacteria</taxon>
        <taxon>Sphingomonadales</taxon>
        <taxon>Sphingomonadaceae</taxon>
        <taxon>Novosphingobium</taxon>
    </lineage>
</organism>
<keyword evidence="5" id="KW-0597">Phosphoprotein</keyword>
<keyword evidence="9" id="KW-0812">Transmembrane</keyword>
<evidence type="ECO:0000259" key="10">
    <source>
        <dbReference type="PROSITE" id="PS50109"/>
    </source>
</evidence>